<keyword evidence="1" id="KW-0175">Coiled coil</keyword>
<feature type="region of interest" description="Disordered" evidence="2">
    <location>
        <begin position="431"/>
        <end position="493"/>
    </location>
</feature>
<dbReference type="PANTHER" id="PTHR14845">
    <property type="entry name" value="COILED-COIL DOMAIN-CONTAINING 166"/>
    <property type="match status" value="1"/>
</dbReference>
<proteinExistence type="predicted"/>
<protein>
    <recommendedName>
        <fullName evidence="4">Coiled-coil domain-containing protein 176</fullName>
    </recommendedName>
</protein>
<evidence type="ECO:0000256" key="2">
    <source>
        <dbReference type="SAM" id="MobiDB-lite"/>
    </source>
</evidence>
<sequence length="493" mass="57306">MAEELILNELEAKIRALDEYKSKINQLRNENGDLLSKLQSKEQDAMDVIKYLRSENDGLQEKLRIYAQDSEKAKEMTEKIVMKANEDRDFAIAEMETRFKQKEEGRESEMRKLQEELASLKSFKEQRDQYESTISRLREELAQEQEAHRQAMLSVERKLIEEKNRLQKEAHAQLMEIKRNTDEEVVNRLDVSTKRILQQNRRLAEDLKLHVQETAELQKQKSKLEEEAKQLRRDLELNEQQIGEYAKDRHRLSREVKDLQGKVKNLEKSLSQVAKDFEREKERLVSKAKQDMQDTEVENTGLRKLLKIKEKEHNKIKRLAQDIISQRSEVEQFFLEALEEVRDQIARERLKSSSSAAGPSSTFITEESSTHFQGREPGRLPQIRGGAGGVGGGAGGKNFSYVPNQKVDIKDLVWEDKERVLRILFAKINQSQMPSNSHNQPDHPRQEQDLDLLDGRLREELEEETRVSSSASSDVPRRMSMRGTASLRQPDFA</sequence>
<feature type="coiled-coil region" evidence="1">
    <location>
        <begin position="7"/>
        <end position="76"/>
    </location>
</feature>
<evidence type="ECO:0000256" key="1">
    <source>
        <dbReference type="SAM" id="Coils"/>
    </source>
</evidence>
<feature type="region of interest" description="Disordered" evidence="2">
    <location>
        <begin position="349"/>
        <end position="391"/>
    </location>
</feature>
<dbReference type="EMBL" id="HBKN01016342">
    <property type="protein sequence ID" value="CAE2294698.1"/>
    <property type="molecule type" value="Transcribed_RNA"/>
</dbReference>
<feature type="compositionally biased region" description="Low complexity" evidence="2">
    <location>
        <begin position="352"/>
        <end position="361"/>
    </location>
</feature>
<accession>A0A7S4NKK6</accession>
<name>A0A7S4NKK6_GUITH</name>
<organism evidence="3">
    <name type="scientific">Guillardia theta</name>
    <name type="common">Cryptophyte</name>
    <name type="synonym">Cryptomonas phi</name>
    <dbReference type="NCBI Taxonomy" id="55529"/>
    <lineage>
        <taxon>Eukaryota</taxon>
        <taxon>Cryptophyceae</taxon>
        <taxon>Pyrenomonadales</taxon>
        <taxon>Geminigeraceae</taxon>
        <taxon>Guillardia</taxon>
    </lineage>
</organism>
<dbReference type="AlphaFoldDB" id="A0A7S4NKK6"/>
<evidence type="ECO:0008006" key="4">
    <source>
        <dbReference type="Google" id="ProtNLM"/>
    </source>
</evidence>
<reference evidence="3" key="1">
    <citation type="submission" date="2021-01" db="EMBL/GenBank/DDBJ databases">
        <authorList>
            <person name="Corre E."/>
            <person name="Pelletier E."/>
            <person name="Niang G."/>
            <person name="Scheremetjew M."/>
            <person name="Finn R."/>
            <person name="Kale V."/>
            <person name="Holt S."/>
            <person name="Cochrane G."/>
            <person name="Meng A."/>
            <person name="Brown T."/>
            <person name="Cohen L."/>
        </authorList>
    </citation>
    <scope>NUCLEOTIDE SEQUENCE</scope>
    <source>
        <strain evidence="3">CCMP 2712</strain>
    </source>
</reference>
<evidence type="ECO:0000313" key="3">
    <source>
        <dbReference type="EMBL" id="CAE2294698.1"/>
    </source>
</evidence>
<gene>
    <name evidence="3" type="ORF">GTHE00462_LOCUS12794</name>
</gene>
<feature type="coiled-coil region" evidence="1">
    <location>
        <begin position="113"/>
        <end position="322"/>
    </location>
</feature>
<feature type="compositionally biased region" description="Basic and acidic residues" evidence="2">
    <location>
        <begin position="440"/>
        <end position="459"/>
    </location>
</feature>
<dbReference type="PANTHER" id="PTHR14845:SF0">
    <property type="entry name" value="DUF4515 DOMAIN-CONTAINING PROTEIN"/>
    <property type="match status" value="1"/>
</dbReference>
<feature type="compositionally biased region" description="Polar residues" evidence="2">
    <location>
        <begin position="362"/>
        <end position="372"/>
    </location>
</feature>